<evidence type="ECO:0000313" key="2">
    <source>
        <dbReference type="EMBL" id="DAF44618.1"/>
    </source>
</evidence>
<accession>A0A8S5S1Q6</accession>
<sequence>MSPNILNLSSSVCELSKNSDSALEYSSRRSKFGDPSERTGKFTLNKPFPS</sequence>
<reference evidence="2" key="1">
    <citation type="journal article" date="2021" name="Proc. Natl. Acad. Sci. U.S.A.">
        <title>A Catalog of Tens of Thousands of Viruses from Human Metagenomes Reveals Hidden Associations with Chronic Diseases.</title>
        <authorList>
            <person name="Tisza M.J."/>
            <person name="Buck C.B."/>
        </authorList>
    </citation>
    <scope>NUCLEOTIDE SEQUENCE</scope>
    <source>
        <strain evidence="2">Ct8Lf7</strain>
    </source>
</reference>
<proteinExistence type="predicted"/>
<protein>
    <submittedName>
        <fullName evidence="2">Uncharacterized protein</fullName>
    </submittedName>
</protein>
<dbReference type="EMBL" id="BK032511">
    <property type="protein sequence ID" value="DAF44618.1"/>
    <property type="molecule type" value="Genomic_DNA"/>
</dbReference>
<feature type="region of interest" description="Disordered" evidence="1">
    <location>
        <begin position="24"/>
        <end position="50"/>
    </location>
</feature>
<feature type="compositionally biased region" description="Basic and acidic residues" evidence="1">
    <location>
        <begin position="31"/>
        <end position="40"/>
    </location>
</feature>
<name>A0A8S5S1Q6_9CAUD</name>
<evidence type="ECO:0000256" key="1">
    <source>
        <dbReference type="SAM" id="MobiDB-lite"/>
    </source>
</evidence>
<organism evidence="2">
    <name type="scientific">Podoviridae sp. ct8Lf7</name>
    <dbReference type="NCBI Taxonomy" id="2827723"/>
    <lineage>
        <taxon>Viruses</taxon>
        <taxon>Duplodnaviria</taxon>
        <taxon>Heunggongvirae</taxon>
        <taxon>Uroviricota</taxon>
        <taxon>Caudoviricetes</taxon>
    </lineage>
</organism>